<reference evidence="3" key="1">
    <citation type="journal article" date="2019" name="Int. J. Syst. Evol. Microbiol.">
        <title>The Global Catalogue of Microorganisms (GCM) 10K type strain sequencing project: providing services to taxonomists for standard genome sequencing and annotation.</title>
        <authorList>
            <consortium name="The Broad Institute Genomics Platform"/>
            <consortium name="The Broad Institute Genome Sequencing Center for Infectious Disease"/>
            <person name="Wu L."/>
            <person name="Ma J."/>
        </authorList>
    </citation>
    <scope>NUCLEOTIDE SEQUENCE [LARGE SCALE GENOMIC DNA]</scope>
    <source>
        <strain evidence="3">XZYJT-10</strain>
    </source>
</reference>
<comment type="caution">
    <text evidence="2">The sequence shown here is derived from an EMBL/GenBank/DDBJ whole genome shotgun (WGS) entry which is preliminary data.</text>
</comment>
<organism evidence="2 3">
    <name type="scientific">Paractinoplanes rhizophilus</name>
    <dbReference type="NCBI Taxonomy" id="1416877"/>
    <lineage>
        <taxon>Bacteria</taxon>
        <taxon>Bacillati</taxon>
        <taxon>Actinomycetota</taxon>
        <taxon>Actinomycetes</taxon>
        <taxon>Micromonosporales</taxon>
        <taxon>Micromonosporaceae</taxon>
        <taxon>Paractinoplanes</taxon>
    </lineage>
</organism>
<evidence type="ECO:0000313" key="3">
    <source>
        <dbReference type="Proteomes" id="UP001596548"/>
    </source>
</evidence>
<keyword evidence="3" id="KW-1185">Reference proteome</keyword>
<protein>
    <submittedName>
        <fullName evidence="2">Nuclear transport factor 2 family protein</fullName>
    </submittedName>
</protein>
<name>A0ABW2HHK1_9ACTN</name>
<proteinExistence type="predicted"/>
<dbReference type="SUPFAM" id="SSF54427">
    <property type="entry name" value="NTF2-like"/>
    <property type="match status" value="1"/>
</dbReference>
<dbReference type="Proteomes" id="UP001596548">
    <property type="component" value="Unassembled WGS sequence"/>
</dbReference>
<feature type="domain" description="SnoaL-like" evidence="1">
    <location>
        <begin position="9"/>
        <end position="108"/>
    </location>
</feature>
<dbReference type="Gene3D" id="3.10.450.50">
    <property type="match status" value="1"/>
</dbReference>
<evidence type="ECO:0000259" key="1">
    <source>
        <dbReference type="Pfam" id="PF12680"/>
    </source>
</evidence>
<accession>A0ABW2HHK1</accession>
<gene>
    <name evidence="2" type="ORF">ACFQS1_01620</name>
</gene>
<dbReference type="RefSeq" id="WP_378964053.1">
    <property type="nucleotide sequence ID" value="NZ_JBHTBJ010000001.1"/>
</dbReference>
<evidence type="ECO:0000313" key="2">
    <source>
        <dbReference type="EMBL" id="MFC7272664.1"/>
    </source>
</evidence>
<dbReference type="InterPro" id="IPR037401">
    <property type="entry name" value="SnoaL-like"/>
</dbReference>
<dbReference type="InterPro" id="IPR032710">
    <property type="entry name" value="NTF2-like_dom_sf"/>
</dbReference>
<dbReference type="Pfam" id="PF12680">
    <property type="entry name" value="SnoaL_2"/>
    <property type="match status" value="1"/>
</dbReference>
<sequence length="123" mass="13993">MSTPRDVFQRLSDGIGSGDFSRLHLLYAEDASVEMPFMRPRAVRIHGRDEVREHFARFDGQISLTPSNVRVYETADPELIVAEFDYETGGERLANIQVLRIRDGLIVESRDYHNHAAIADMMG</sequence>
<dbReference type="EMBL" id="JBHTBJ010000001">
    <property type="protein sequence ID" value="MFC7272664.1"/>
    <property type="molecule type" value="Genomic_DNA"/>
</dbReference>